<dbReference type="GeneID" id="89522219"/>
<reference evidence="2" key="1">
    <citation type="submission" date="2018-12" db="EMBL/GenBank/DDBJ databases">
        <title>Dusodibacter welbiota gen. nov., sp. nov., isolated from human faeces and emended description of the Oscillibacter genus.</title>
        <authorList>
            <person name="Le Roy T."/>
            <person name="Van der Smissen P."/>
            <person name="Delzenne N."/>
            <person name="Muccioli G."/>
            <person name="Collet J.F."/>
            <person name="Cani P.D."/>
        </authorList>
    </citation>
    <scope>NUCLEOTIDE SEQUENCE [LARGE SCALE GENOMIC DNA]</scope>
    <source>
        <strain evidence="2">J115</strain>
    </source>
</reference>
<dbReference type="RefSeq" id="WP_036631428.1">
    <property type="nucleotide sequence ID" value="NZ_CP034413.3"/>
</dbReference>
<proteinExistence type="predicted"/>
<dbReference type="AlphaFoldDB" id="A0A4D7AMZ8"/>
<sequence>MTLLEMSALYAESAAALRRRIGELRQAARELKDEEDRRLLRRRITELTPLLQETRELAALTAHYYDRSYHRHERYTL</sequence>
<accession>A0A4D7AMZ8</accession>
<name>A0A4D7AMZ8_9FIRM</name>
<gene>
    <name evidence="1" type="ORF">EIO64_06665</name>
</gene>
<organism evidence="1 2">
    <name type="scientific">Dysosmobacter welbionis</name>
    <dbReference type="NCBI Taxonomy" id="2093857"/>
    <lineage>
        <taxon>Bacteria</taxon>
        <taxon>Bacillati</taxon>
        <taxon>Bacillota</taxon>
        <taxon>Clostridia</taxon>
        <taxon>Eubacteriales</taxon>
        <taxon>Oscillospiraceae</taxon>
        <taxon>Dysosmobacter</taxon>
    </lineage>
</organism>
<dbReference type="KEGG" id="obj:EIO64_06665"/>
<evidence type="ECO:0000313" key="2">
    <source>
        <dbReference type="Proteomes" id="UP000298642"/>
    </source>
</evidence>
<protein>
    <submittedName>
        <fullName evidence="1">Uncharacterized protein</fullName>
    </submittedName>
</protein>
<keyword evidence="2" id="KW-1185">Reference proteome</keyword>
<evidence type="ECO:0000313" key="1">
    <source>
        <dbReference type="EMBL" id="QCI58951.1"/>
    </source>
</evidence>
<dbReference type="EMBL" id="CP034413">
    <property type="protein sequence ID" value="QCI58951.1"/>
    <property type="molecule type" value="Genomic_DNA"/>
</dbReference>
<dbReference type="Proteomes" id="UP000298642">
    <property type="component" value="Chromosome"/>
</dbReference>